<dbReference type="AlphaFoldDB" id="W0RKJ2"/>
<keyword evidence="4" id="KW-1185">Reference proteome</keyword>
<dbReference type="InterPro" id="IPR011335">
    <property type="entry name" value="Restrct_endonuc-II-like"/>
</dbReference>
<dbReference type="InParanoid" id="W0RKJ2"/>
<sequence>MSEPAGGPRFLTVDEYRALEATSELRHEYVRGAVRAMTGASRRHIRIVLNIARRLMDAAGSGCRVYVNDLRVRVDEDVFYYPDVVVSCEEPDDGHEEAAPGFVVEVLSPSTEATDRHEKAVYYARKPGLQSFLLVHQHDRRVERHHRDDDGTWRRDDVTGSGDVTVPCPATSLTLDEIYAGVEREGGEPWPRPRRVREPEPQL</sequence>
<dbReference type="eggNOG" id="COG4636">
    <property type="taxonomic scope" value="Bacteria"/>
</dbReference>
<protein>
    <recommendedName>
        <fullName evidence="2">Putative restriction endonuclease domain-containing protein</fullName>
    </recommendedName>
</protein>
<feature type="region of interest" description="Disordered" evidence="1">
    <location>
        <begin position="182"/>
        <end position="203"/>
    </location>
</feature>
<accession>W0RKJ2</accession>
<name>W0RKJ2_9BACT</name>
<gene>
    <name evidence="3" type="ORF">J421_2416</name>
</gene>
<evidence type="ECO:0000259" key="2">
    <source>
        <dbReference type="Pfam" id="PF05685"/>
    </source>
</evidence>
<reference evidence="3 4" key="1">
    <citation type="journal article" date="2014" name="Genome Announc.">
        <title>Genome Sequence and Methylome of Soil Bacterium Gemmatirosa kalamazoonensis KBS708T, a Member of the Rarely Cultivated Gemmatimonadetes Phylum.</title>
        <authorList>
            <person name="Debruyn J.M."/>
            <person name="Radosevich M."/>
            <person name="Wommack K.E."/>
            <person name="Polson S.W."/>
            <person name="Hauser L.J."/>
            <person name="Fawaz M.N."/>
            <person name="Korlach J."/>
            <person name="Tsai Y.C."/>
        </authorList>
    </citation>
    <scope>NUCLEOTIDE SEQUENCE [LARGE SCALE GENOMIC DNA]</scope>
    <source>
        <strain evidence="3 4">KBS708</strain>
    </source>
</reference>
<feature type="domain" description="Putative restriction endonuclease" evidence="2">
    <location>
        <begin position="13"/>
        <end position="171"/>
    </location>
</feature>
<organism evidence="3 4">
    <name type="scientific">Gemmatirosa kalamazoonensis</name>
    <dbReference type="NCBI Taxonomy" id="861299"/>
    <lineage>
        <taxon>Bacteria</taxon>
        <taxon>Pseudomonadati</taxon>
        <taxon>Gemmatimonadota</taxon>
        <taxon>Gemmatimonadia</taxon>
        <taxon>Gemmatimonadales</taxon>
        <taxon>Gemmatimonadaceae</taxon>
        <taxon>Gemmatirosa</taxon>
    </lineage>
</organism>
<dbReference type="HOGENOM" id="CLU_076312_6_0_0"/>
<dbReference type="KEGG" id="gba:J421_2416"/>
<dbReference type="SUPFAM" id="SSF52980">
    <property type="entry name" value="Restriction endonuclease-like"/>
    <property type="match status" value="1"/>
</dbReference>
<dbReference type="PATRIC" id="fig|861299.3.peg.2462"/>
<dbReference type="InterPro" id="IPR012296">
    <property type="entry name" value="Nuclease_put_TT1808"/>
</dbReference>
<evidence type="ECO:0000313" key="3">
    <source>
        <dbReference type="EMBL" id="AHG89953.1"/>
    </source>
</evidence>
<dbReference type="RefSeq" id="WP_025411430.1">
    <property type="nucleotide sequence ID" value="NZ_CP007128.1"/>
</dbReference>
<dbReference type="Gene3D" id="3.90.1570.10">
    <property type="entry name" value="tt1808, chain A"/>
    <property type="match status" value="1"/>
</dbReference>
<evidence type="ECO:0000256" key="1">
    <source>
        <dbReference type="SAM" id="MobiDB-lite"/>
    </source>
</evidence>
<dbReference type="OrthoDB" id="26750at2"/>
<dbReference type="CDD" id="cd06260">
    <property type="entry name" value="DUF820-like"/>
    <property type="match status" value="1"/>
</dbReference>
<proteinExistence type="predicted"/>
<dbReference type="InterPro" id="IPR008538">
    <property type="entry name" value="Uma2"/>
</dbReference>
<dbReference type="Pfam" id="PF05685">
    <property type="entry name" value="Uma2"/>
    <property type="match status" value="1"/>
</dbReference>
<evidence type="ECO:0000313" key="4">
    <source>
        <dbReference type="Proteomes" id="UP000019151"/>
    </source>
</evidence>
<dbReference type="STRING" id="861299.J421_2416"/>
<dbReference type="EMBL" id="CP007128">
    <property type="protein sequence ID" value="AHG89953.1"/>
    <property type="molecule type" value="Genomic_DNA"/>
</dbReference>
<dbReference type="Proteomes" id="UP000019151">
    <property type="component" value="Chromosome"/>
</dbReference>
<dbReference type="PANTHER" id="PTHR36558:SF1">
    <property type="entry name" value="RESTRICTION ENDONUCLEASE DOMAIN-CONTAINING PROTEIN-RELATED"/>
    <property type="match status" value="1"/>
</dbReference>
<dbReference type="PANTHER" id="PTHR36558">
    <property type="entry name" value="GLR1098 PROTEIN"/>
    <property type="match status" value="1"/>
</dbReference>